<dbReference type="CDD" id="cd06127">
    <property type="entry name" value="DEDDh"/>
    <property type="match status" value="1"/>
</dbReference>
<keyword evidence="5" id="KW-0808">Transferase</keyword>
<gene>
    <name evidence="5" type="ORF">GGD90_001393</name>
</gene>
<name>A0A840FY21_RHOTE</name>
<dbReference type="OrthoDB" id="5497329at2"/>
<evidence type="ECO:0000256" key="2">
    <source>
        <dbReference type="ARBA" id="ARBA00022801"/>
    </source>
</evidence>
<dbReference type="Gene3D" id="3.30.420.10">
    <property type="entry name" value="Ribonuclease H-like superfamily/Ribonuclease H"/>
    <property type="match status" value="1"/>
</dbReference>
<dbReference type="GO" id="GO:0005829">
    <property type="term" value="C:cytosol"/>
    <property type="evidence" value="ECO:0007669"/>
    <property type="project" value="TreeGrafter"/>
</dbReference>
<dbReference type="PANTHER" id="PTHR30231">
    <property type="entry name" value="DNA POLYMERASE III SUBUNIT EPSILON"/>
    <property type="match status" value="1"/>
</dbReference>
<keyword evidence="2" id="KW-0378">Hydrolase</keyword>
<dbReference type="GO" id="GO:0008408">
    <property type="term" value="F:3'-5' exonuclease activity"/>
    <property type="evidence" value="ECO:0007669"/>
    <property type="project" value="TreeGrafter"/>
</dbReference>
<dbReference type="RefSeq" id="WP_153115542.1">
    <property type="nucleotide sequence ID" value="NZ_JACIGE010000004.1"/>
</dbReference>
<organism evidence="5 6">
    <name type="scientific">Rhodocyclus tenuis</name>
    <name type="common">Rhodospirillum tenue</name>
    <dbReference type="NCBI Taxonomy" id="1066"/>
    <lineage>
        <taxon>Bacteria</taxon>
        <taxon>Pseudomonadati</taxon>
        <taxon>Pseudomonadota</taxon>
        <taxon>Betaproteobacteria</taxon>
        <taxon>Rhodocyclales</taxon>
        <taxon>Rhodocyclaceae</taxon>
        <taxon>Rhodocyclus</taxon>
    </lineage>
</organism>
<dbReference type="SUPFAM" id="SSF53098">
    <property type="entry name" value="Ribonuclease H-like"/>
    <property type="match status" value="1"/>
</dbReference>
<evidence type="ECO:0000256" key="1">
    <source>
        <dbReference type="ARBA" id="ARBA00022722"/>
    </source>
</evidence>
<dbReference type="Proteomes" id="UP000587070">
    <property type="component" value="Unassembled WGS sequence"/>
</dbReference>
<evidence type="ECO:0000259" key="4">
    <source>
        <dbReference type="SMART" id="SM00479"/>
    </source>
</evidence>
<keyword evidence="1" id="KW-0540">Nuclease</keyword>
<dbReference type="AlphaFoldDB" id="A0A840FY21"/>
<dbReference type="PANTHER" id="PTHR30231:SF4">
    <property type="entry name" value="PROTEIN NEN2"/>
    <property type="match status" value="1"/>
</dbReference>
<proteinExistence type="predicted"/>
<dbReference type="InterPro" id="IPR013520">
    <property type="entry name" value="Ribonucl_H"/>
</dbReference>
<dbReference type="InterPro" id="IPR012337">
    <property type="entry name" value="RNaseH-like_sf"/>
</dbReference>
<keyword evidence="6" id="KW-1185">Reference proteome</keyword>
<sequence length="239" mass="26597">MSWLSRLFSSRKSAAQLDLAEAQQQALAAWRALPAPDLTRPHYQTRYIVVDVESSGLDMNHDRLISIGAVAVVNGVIDFQDVFETILRQDEVSTTDNILIHGIGGSAQRAGIDPPDALLAFLNYCAKAPLVAYHSVFDQTMIERALQRYLGVALQATWIDLAWVMPDLFRERIDAQVSLDNWLELFAIENIQRHNAVSDALATAMLLQAAISRGGGRGAKTPASFVDTEKSRRWMRRYG</sequence>
<evidence type="ECO:0000313" key="6">
    <source>
        <dbReference type="Proteomes" id="UP000587070"/>
    </source>
</evidence>
<dbReference type="SMART" id="SM00479">
    <property type="entry name" value="EXOIII"/>
    <property type="match status" value="1"/>
</dbReference>
<keyword evidence="5" id="KW-0548">Nucleotidyltransferase</keyword>
<keyword evidence="3" id="KW-0269">Exonuclease</keyword>
<accession>A0A840FY21</accession>
<dbReference type="GO" id="GO:0003676">
    <property type="term" value="F:nucleic acid binding"/>
    <property type="evidence" value="ECO:0007669"/>
    <property type="project" value="InterPro"/>
</dbReference>
<evidence type="ECO:0000256" key="3">
    <source>
        <dbReference type="ARBA" id="ARBA00022839"/>
    </source>
</evidence>
<protein>
    <submittedName>
        <fullName evidence="5">DNA polymerase-3 subunit epsilon</fullName>
        <ecNumber evidence="5">2.7.7.7</ecNumber>
    </submittedName>
</protein>
<dbReference type="InterPro" id="IPR036397">
    <property type="entry name" value="RNaseH_sf"/>
</dbReference>
<comment type="caution">
    <text evidence="5">The sequence shown here is derived from an EMBL/GenBank/DDBJ whole genome shotgun (WGS) entry which is preliminary data.</text>
</comment>
<dbReference type="GO" id="GO:0003887">
    <property type="term" value="F:DNA-directed DNA polymerase activity"/>
    <property type="evidence" value="ECO:0007669"/>
    <property type="project" value="UniProtKB-EC"/>
</dbReference>
<dbReference type="Pfam" id="PF00929">
    <property type="entry name" value="RNase_T"/>
    <property type="match status" value="1"/>
</dbReference>
<reference evidence="5 6" key="1">
    <citation type="submission" date="2020-08" db="EMBL/GenBank/DDBJ databases">
        <title>Genome sequencing of Purple Non-Sulfur Bacteria from various extreme environments.</title>
        <authorList>
            <person name="Mayer M."/>
        </authorList>
    </citation>
    <scope>NUCLEOTIDE SEQUENCE [LARGE SCALE GENOMIC DNA]</scope>
    <source>
        <strain evidence="5 6">2761</strain>
    </source>
</reference>
<dbReference type="EMBL" id="JACIGE010000004">
    <property type="protein sequence ID" value="MBB4247027.1"/>
    <property type="molecule type" value="Genomic_DNA"/>
</dbReference>
<dbReference type="EC" id="2.7.7.7" evidence="5"/>
<evidence type="ECO:0000313" key="5">
    <source>
        <dbReference type="EMBL" id="MBB4247027.1"/>
    </source>
</evidence>
<feature type="domain" description="Exonuclease" evidence="4">
    <location>
        <begin position="46"/>
        <end position="216"/>
    </location>
</feature>